<dbReference type="RefSeq" id="XP_001588633.1">
    <property type="nucleotide sequence ID" value="XM_001588583.1"/>
</dbReference>
<protein>
    <submittedName>
        <fullName evidence="1">Uncharacterized protein</fullName>
    </submittedName>
</protein>
<dbReference type="EMBL" id="CH476635">
    <property type="protein sequence ID" value="EDN94307.1"/>
    <property type="molecule type" value="Genomic_DNA"/>
</dbReference>
<organism evidence="1 2">
    <name type="scientific">Sclerotinia sclerotiorum (strain ATCC 18683 / 1980 / Ss-1)</name>
    <name type="common">White mold</name>
    <name type="synonym">Whetzelinia sclerotiorum</name>
    <dbReference type="NCBI Taxonomy" id="665079"/>
    <lineage>
        <taxon>Eukaryota</taxon>
        <taxon>Fungi</taxon>
        <taxon>Dikarya</taxon>
        <taxon>Ascomycota</taxon>
        <taxon>Pezizomycotina</taxon>
        <taxon>Leotiomycetes</taxon>
        <taxon>Helotiales</taxon>
        <taxon>Sclerotiniaceae</taxon>
        <taxon>Sclerotinia</taxon>
    </lineage>
</organism>
<evidence type="ECO:0000313" key="2">
    <source>
        <dbReference type="Proteomes" id="UP000001312"/>
    </source>
</evidence>
<dbReference type="KEGG" id="ssl:SS1G_10180"/>
<dbReference type="GeneID" id="5484949"/>
<dbReference type="Proteomes" id="UP000001312">
    <property type="component" value="Unassembled WGS sequence"/>
</dbReference>
<dbReference type="HOGENOM" id="CLU_2655969_0_0_1"/>
<dbReference type="AlphaFoldDB" id="A7EXW5"/>
<accession>A7EXW5</accession>
<gene>
    <name evidence="1" type="ORF">SS1G_10180</name>
</gene>
<proteinExistence type="predicted"/>
<sequence length="76" mass="8355">MAMSLLNIPAPCSCCLNDAIKVREDMIGGSKAESGCIVEIEFAEEEEEAEERGEREKWVIARRGLVEIVGMKGGRI</sequence>
<name>A7EXW5_SCLS1</name>
<keyword evidence="2" id="KW-1185">Reference proteome</keyword>
<dbReference type="InParanoid" id="A7EXW5"/>
<evidence type="ECO:0000313" key="1">
    <source>
        <dbReference type="EMBL" id="EDN94307.1"/>
    </source>
</evidence>
<reference evidence="2" key="1">
    <citation type="journal article" date="2011" name="PLoS Genet.">
        <title>Genomic analysis of the necrotrophic fungal pathogens Sclerotinia sclerotiorum and Botrytis cinerea.</title>
        <authorList>
            <person name="Amselem J."/>
            <person name="Cuomo C.A."/>
            <person name="van Kan J.A."/>
            <person name="Viaud M."/>
            <person name="Benito E.P."/>
            <person name="Couloux A."/>
            <person name="Coutinho P.M."/>
            <person name="de Vries R.P."/>
            <person name="Dyer P.S."/>
            <person name="Fillinger S."/>
            <person name="Fournier E."/>
            <person name="Gout L."/>
            <person name="Hahn M."/>
            <person name="Kohn L."/>
            <person name="Lapalu N."/>
            <person name="Plummer K.M."/>
            <person name="Pradier J.M."/>
            <person name="Quevillon E."/>
            <person name="Sharon A."/>
            <person name="Simon A."/>
            <person name="ten Have A."/>
            <person name="Tudzynski B."/>
            <person name="Tudzynski P."/>
            <person name="Wincker P."/>
            <person name="Andrew M."/>
            <person name="Anthouard V."/>
            <person name="Beever R.E."/>
            <person name="Beffa R."/>
            <person name="Benoit I."/>
            <person name="Bouzid O."/>
            <person name="Brault B."/>
            <person name="Chen Z."/>
            <person name="Choquer M."/>
            <person name="Collemare J."/>
            <person name="Cotton P."/>
            <person name="Danchin E.G."/>
            <person name="Da Silva C."/>
            <person name="Gautier A."/>
            <person name="Giraud C."/>
            <person name="Giraud T."/>
            <person name="Gonzalez C."/>
            <person name="Grossetete S."/>
            <person name="Guldener U."/>
            <person name="Henrissat B."/>
            <person name="Howlett B.J."/>
            <person name="Kodira C."/>
            <person name="Kretschmer M."/>
            <person name="Lappartient A."/>
            <person name="Leroch M."/>
            <person name="Levis C."/>
            <person name="Mauceli E."/>
            <person name="Neuveglise C."/>
            <person name="Oeser B."/>
            <person name="Pearson M."/>
            <person name="Poulain J."/>
            <person name="Poussereau N."/>
            <person name="Quesneville H."/>
            <person name="Rascle C."/>
            <person name="Schumacher J."/>
            <person name="Segurens B."/>
            <person name="Sexton A."/>
            <person name="Silva E."/>
            <person name="Sirven C."/>
            <person name="Soanes D.M."/>
            <person name="Talbot N.J."/>
            <person name="Templeton M."/>
            <person name="Yandava C."/>
            <person name="Yarden O."/>
            <person name="Zeng Q."/>
            <person name="Rollins J.A."/>
            <person name="Lebrun M.H."/>
            <person name="Dickman M."/>
        </authorList>
    </citation>
    <scope>NUCLEOTIDE SEQUENCE [LARGE SCALE GENOMIC DNA]</scope>
    <source>
        <strain evidence="2">ATCC 18683 / 1980 / Ss-1</strain>
    </source>
</reference>